<evidence type="ECO:0000313" key="4">
    <source>
        <dbReference type="Proteomes" id="UP000480556"/>
    </source>
</evidence>
<proteinExistence type="predicted"/>
<name>A0A5Q0P002_9GAMM</name>
<protein>
    <recommendedName>
        <fullName evidence="5">Lipoprotein</fullName>
    </recommendedName>
</protein>
<dbReference type="RefSeq" id="WP_153370364.1">
    <property type="nucleotide sequence ID" value="NZ_CP045650.1"/>
</dbReference>
<accession>A0A5Q0P002</accession>
<dbReference type="AlphaFoldDB" id="A0A5Q0P002"/>
<sequence length="223" mass="24376">MSLLCLTGCSPNSKVGGNVSDLVSPQYRYDYERVTLIEDNVVAFGKLAQPSSDLPSDAVVVAGEKYSYVITEGAMAFQSLFSQLDPKYIRFHHDLSFYHPYGINNQFSGTIRFDYAPPSGLSAQEQVLFKSYGVAPCACGTGSKSSANSFELKLSGLIYPVANNIKRLQPLSKAYKVSVYQTEKVKKRLPDTPLAEKIALFPIALAVDVIALPFQGLGIVYQP</sequence>
<evidence type="ECO:0000313" key="2">
    <source>
        <dbReference type="EMBL" id="QGA10086.1"/>
    </source>
</evidence>
<dbReference type="EMBL" id="CP045650">
    <property type="protein sequence ID" value="QGA10086.1"/>
    <property type="molecule type" value="Genomic_DNA"/>
</dbReference>
<dbReference type="Proteomes" id="UP000327478">
    <property type="component" value="Chromosome"/>
</dbReference>
<dbReference type="EMBL" id="WITK01000028">
    <property type="protein sequence ID" value="MQW93258.1"/>
    <property type="molecule type" value="Genomic_DNA"/>
</dbReference>
<evidence type="ECO:0008006" key="5">
    <source>
        <dbReference type="Google" id="ProtNLM"/>
    </source>
</evidence>
<evidence type="ECO:0000313" key="1">
    <source>
        <dbReference type="EMBL" id="MQW93258.1"/>
    </source>
</evidence>
<evidence type="ECO:0000313" key="3">
    <source>
        <dbReference type="Proteomes" id="UP000327478"/>
    </source>
</evidence>
<reference evidence="3 4" key="1">
    <citation type="submission" date="2019-10" db="EMBL/GenBank/DDBJ databases">
        <authorList>
            <person name="Dong K."/>
        </authorList>
    </citation>
    <scope>NUCLEOTIDE SEQUENCE [LARGE SCALE GENOMIC DNA]</scope>
    <source>
        <strain evidence="3">dk386</strain>
        <strain evidence="2">Dk386</strain>
        <strain evidence="1">Dk771</strain>
        <strain evidence="4">dk771</strain>
    </source>
</reference>
<dbReference type="Proteomes" id="UP000480556">
    <property type="component" value="Unassembled WGS sequence"/>
</dbReference>
<organism evidence="1 4">
    <name type="scientific">Acinetobacter wanghuae</name>
    <dbReference type="NCBI Taxonomy" id="2662362"/>
    <lineage>
        <taxon>Bacteria</taxon>
        <taxon>Pseudomonadati</taxon>
        <taxon>Pseudomonadota</taxon>
        <taxon>Gammaproteobacteria</taxon>
        <taxon>Moraxellales</taxon>
        <taxon>Moraxellaceae</taxon>
        <taxon>Acinetobacter</taxon>
    </lineage>
</organism>
<gene>
    <name evidence="2" type="ORF">GFH30_01140</name>
    <name evidence="1" type="ORF">GHJ48_12790</name>
</gene>
<keyword evidence="3" id="KW-1185">Reference proteome</keyword>